<sequence length="616" mass="70323">MTEAESAFDNHAIVTMDTYGTSFMMENKDTISTSNATVADHINFKLSHTDAPYTTGNAGDATITASMHSNNANQDLIDRSNTNQEEHVLEWAPNKRYYRLNTLLGKGAFKVVYKAMDREEGYEVAWNVLHIGHDNNKDVGHEIEILKSVRHPNIIAFHDAWLSENRTEFIFVTELMTSGTLREYIRKLSLPNPKIVKRWSRQILKGLAYLHGHNPPIIHRDIKCDNIFINGAHGEIKIGDLGTAENMWLGDKKYTLIGTPEFMAPEMYEEEGYNEKVDLYAFGMCLIEMTTGEYPYAECTNTAQIYKKVCQHIKPESLAKIQNQQVLEVINSCLSTNENERSSAQELLECSFLAVEPDVVILENDPTHTIVTLQVVFKGSDKLSVKFEFNTQEDTAEEVVAEMIEEQVLPERYQQWITNEINRILRDIIEKEEESDNEKQKNQAVWRRENDIRSELEKSKLELAALMEKIADQEVKCEHLKQQAVAAEKKEKQALLDLEKTTATIAAKLQPTSEDVVFSDESESSCSDDHPQIVLHMNRVATKEYSDDTDIDVFVYDTAKATNRDPTKADDWIYKLKNQDIITVGDLRELLDEDWSNIGLTVFAIRALKNMLHSNT</sequence>
<dbReference type="Proteomes" id="UP000054107">
    <property type="component" value="Unassembled WGS sequence"/>
</dbReference>
<dbReference type="PROSITE" id="PS50011">
    <property type="entry name" value="PROTEIN_KINASE_DOM"/>
    <property type="match status" value="1"/>
</dbReference>
<name>A0A0B7N105_9FUNG</name>
<keyword evidence="4" id="KW-1185">Reference proteome</keyword>
<dbReference type="STRING" id="35722.A0A0B7N105"/>
<dbReference type="AlphaFoldDB" id="A0A0B7N105"/>
<dbReference type="Gene3D" id="3.10.20.90">
    <property type="entry name" value="Phosphatidylinositol 3-kinase Catalytic Subunit, Chain A, domain 1"/>
    <property type="match status" value="1"/>
</dbReference>
<dbReference type="PANTHER" id="PTHR13902">
    <property type="entry name" value="SERINE/THREONINE-PROTEIN KINASE WNK WITH NO LYSINE -RELATED"/>
    <property type="match status" value="1"/>
</dbReference>
<feature type="coiled-coil region" evidence="1">
    <location>
        <begin position="421"/>
        <end position="490"/>
    </location>
</feature>
<dbReference type="InterPro" id="IPR008271">
    <property type="entry name" value="Ser/Thr_kinase_AS"/>
</dbReference>
<dbReference type="OrthoDB" id="4062651at2759"/>
<keyword evidence="1" id="KW-0175">Coiled coil</keyword>
<dbReference type="SUPFAM" id="SSF56112">
    <property type="entry name" value="Protein kinase-like (PK-like)"/>
    <property type="match status" value="1"/>
</dbReference>
<dbReference type="Gene3D" id="1.10.510.10">
    <property type="entry name" value="Transferase(Phosphotransferase) domain 1"/>
    <property type="match status" value="1"/>
</dbReference>
<feature type="domain" description="Protein kinase" evidence="2">
    <location>
        <begin position="98"/>
        <end position="353"/>
    </location>
</feature>
<evidence type="ECO:0000259" key="2">
    <source>
        <dbReference type="PROSITE" id="PS50011"/>
    </source>
</evidence>
<dbReference type="InterPro" id="IPR000719">
    <property type="entry name" value="Prot_kinase_dom"/>
</dbReference>
<organism evidence="3 4">
    <name type="scientific">Parasitella parasitica</name>
    <dbReference type="NCBI Taxonomy" id="35722"/>
    <lineage>
        <taxon>Eukaryota</taxon>
        <taxon>Fungi</taxon>
        <taxon>Fungi incertae sedis</taxon>
        <taxon>Mucoromycota</taxon>
        <taxon>Mucoromycotina</taxon>
        <taxon>Mucoromycetes</taxon>
        <taxon>Mucorales</taxon>
        <taxon>Mucorineae</taxon>
        <taxon>Mucoraceae</taxon>
        <taxon>Parasitella</taxon>
    </lineage>
</organism>
<accession>A0A0B7N105</accession>
<dbReference type="Gene3D" id="3.30.200.20">
    <property type="entry name" value="Phosphorylase Kinase, domain 1"/>
    <property type="match status" value="1"/>
</dbReference>
<protein>
    <recommendedName>
        <fullName evidence="2">Protein kinase domain-containing protein</fullName>
    </recommendedName>
</protein>
<gene>
    <name evidence="3" type="primary">PARPA_02208.1 scaffold 3493</name>
</gene>
<dbReference type="InterPro" id="IPR050588">
    <property type="entry name" value="WNK_Ser-Thr_kinase"/>
</dbReference>
<dbReference type="GO" id="GO:0005524">
    <property type="term" value="F:ATP binding"/>
    <property type="evidence" value="ECO:0007669"/>
    <property type="project" value="InterPro"/>
</dbReference>
<dbReference type="Pfam" id="PF00069">
    <property type="entry name" value="Pkinase"/>
    <property type="match status" value="1"/>
</dbReference>
<dbReference type="EMBL" id="LN720399">
    <property type="protein sequence ID" value="CEP08819.1"/>
    <property type="molecule type" value="Genomic_DNA"/>
</dbReference>
<evidence type="ECO:0000256" key="1">
    <source>
        <dbReference type="SAM" id="Coils"/>
    </source>
</evidence>
<evidence type="ECO:0000313" key="4">
    <source>
        <dbReference type="Proteomes" id="UP000054107"/>
    </source>
</evidence>
<dbReference type="GO" id="GO:0004672">
    <property type="term" value="F:protein kinase activity"/>
    <property type="evidence" value="ECO:0007669"/>
    <property type="project" value="InterPro"/>
</dbReference>
<reference evidence="3 4" key="1">
    <citation type="submission" date="2014-09" db="EMBL/GenBank/DDBJ databases">
        <authorList>
            <person name="Ellenberger Sabrina"/>
        </authorList>
    </citation>
    <scope>NUCLEOTIDE SEQUENCE [LARGE SCALE GENOMIC DNA]</scope>
    <source>
        <strain evidence="3 4">CBS 412.66</strain>
    </source>
</reference>
<proteinExistence type="predicted"/>
<dbReference type="PROSITE" id="PS00108">
    <property type="entry name" value="PROTEIN_KINASE_ST"/>
    <property type="match status" value="1"/>
</dbReference>
<dbReference type="InterPro" id="IPR011009">
    <property type="entry name" value="Kinase-like_dom_sf"/>
</dbReference>
<dbReference type="SMART" id="SM00220">
    <property type="entry name" value="S_TKc"/>
    <property type="match status" value="1"/>
</dbReference>
<dbReference type="CDD" id="cd13983">
    <property type="entry name" value="STKc_WNK"/>
    <property type="match status" value="1"/>
</dbReference>
<evidence type="ECO:0000313" key="3">
    <source>
        <dbReference type="EMBL" id="CEP08819.1"/>
    </source>
</evidence>
<dbReference type="FunFam" id="1.10.510.10:FF:001565">
    <property type="entry name" value="WNK protein kinase"/>
    <property type="match status" value="1"/>
</dbReference>